<name>A0A2W0C6T3_9BACL</name>
<dbReference type="InterPro" id="IPR012292">
    <property type="entry name" value="Globin/Proto"/>
</dbReference>
<sequence length="367" mass="41675">MVYVNLGHLVYNRYSNFTNWCFLVVIKELTELVMSITAARQKQLDYIGLTRADLQLLADHRPVFQKVVHDVVDHFYNHVGGYPELAEMITRFSSIERLKETQQMYWLSMTDGIVDEAYIEQRIAIGLVHSRIGLSEDYYLGTYMVYLDIATSIFQQVIPDSWHRVIQALSKMFNLDAQLVLEAYEKKEKEKLHQLAAEQEHTLTAVTQITQQLTGMICELNENAQAISDVARETAASQDQAHELLEALTDEIHQIGKMGELIREISEQSHLVGLNAAIEAAHAGEFGRGFEVVASEVRKLAANSREAQGKIQANLEQIMRKLGSVQQESQHTSQGARRQASRSEELAVFATTMEKLALDLRKLDRQI</sequence>
<dbReference type="EMBL" id="PRLG01000020">
    <property type="protein sequence ID" value="PYY28483.1"/>
    <property type="molecule type" value="Genomic_DNA"/>
</dbReference>
<gene>
    <name evidence="5" type="ORF">PIL02S_03644</name>
</gene>
<evidence type="ECO:0000313" key="6">
    <source>
        <dbReference type="Proteomes" id="UP000247459"/>
    </source>
</evidence>
<dbReference type="PANTHER" id="PTHR32089">
    <property type="entry name" value="METHYL-ACCEPTING CHEMOTAXIS PROTEIN MCPB"/>
    <property type="match status" value="1"/>
</dbReference>
<dbReference type="GO" id="GO:0016020">
    <property type="term" value="C:membrane"/>
    <property type="evidence" value="ECO:0007669"/>
    <property type="project" value="InterPro"/>
</dbReference>
<dbReference type="GO" id="GO:0020037">
    <property type="term" value="F:heme binding"/>
    <property type="evidence" value="ECO:0007669"/>
    <property type="project" value="InterPro"/>
</dbReference>
<feature type="domain" description="Methyl-accepting transducer" evidence="4">
    <location>
        <begin position="190"/>
        <end position="367"/>
    </location>
</feature>
<dbReference type="SMART" id="SM00283">
    <property type="entry name" value="MA"/>
    <property type="match status" value="1"/>
</dbReference>
<dbReference type="InterPro" id="IPR009050">
    <property type="entry name" value="Globin-like_sf"/>
</dbReference>
<feature type="compositionally biased region" description="Polar residues" evidence="3">
    <location>
        <begin position="324"/>
        <end position="336"/>
    </location>
</feature>
<keyword evidence="1 2" id="KW-0807">Transducer</keyword>
<dbReference type="Proteomes" id="UP000247459">
    <property type="component" value="Unassembled WGS sequence"/>
</dbReference>
<dbReference type="InterPro" id="IPR004089">
    <property type="entry name" value="MCPsignal_dom"/>
</dbReference>
<reference evidence="5 6" key="1">
    <citation type="submission" date="2018-01" db="EMBL/GenBank/DDBJ databases">
        <title>Genome sequence of the PGP bacterium Paenibacillus illinoisensis E3.</title>
        <authorList>
            <person name="Rolli E."/>
            <person name="Marasco R."/>
            <person name="Bessem C."/>
            <person name="Michoud G."/>
            <person name="Gaiarsa S."/>
            <person name="Borin S."/>
            <person name="Daffonchio D."/>
        </authorList>
    </citation>
    <scope>NUCLEOTIDE SEQUENCE [LARGE SCALE GENOMIC DNA]</scope>
    <source>
        <strain evidence="5 6">E3</strain>
    </source>
</reference>
<dbReference type="Pfam" id="PF11563">
    <property type="entry name" value="Protoglobin"/>
    <property type="match status" value="1"/>
</dbReference>
<dbReference type="SUPFAM" id="SSF46458">
    <property type="entry name" value="Globin-like"/>
    <property type="match status" value="1"/>
</dbReference>
<proteinExistence type="predicted"/>
<organism evidence="5 6">
    <name type="scientific">Paenibacillus illinoisensis</name>
    <dbReference type="NCBI Taxonomy" id="59845"/>
    <lineage>
        <taxon>Bacteria</taxon>
        <taxon>Bacillati</taxon>
        <taxon>Bacillota</taxon>
        <taxon>Bacilli</taxon>
        <taxon>Bacillales</taxon>
        <taxon>Paenibacillaceae</taxon>
        <taxon>Paenibacillus</taxon>
    </lineage>
</organism>
<comment type="caution">
    <text evidence="5">The sequence shown here is derived from an EMBL/GenBank/DDBJ whole genome shotgun (WGS) entry which is preliminary data.</text>
</comment>
<dbReference type="Gene3D" id="1.10.490.10">
    <property type="entry name" value="Globins"/>
    <property type="match status" value="1"/>
</dbReference>
<protein>
    <submittedName>
        <fullName evidence="5">Methyl-accepting chemotaxis sensory transducer</fullName>
    </submittedName>
</protein>
<dbReference type="InterPro" id="IPR044398">
    <property type="entry name" value="Globin-sensor_dom"/>
</dbReference>
<evidence type="ECO:0000256" key="1">
    <source>
        <dbReference type="ARBA" id="ARBA00023224"/>
    </source>
</evidence>
<evidence type="ECO:0000256" key="3">
    <source>
        <dbReference type="SAM" id="MobiDB-lite"/>
    </source>
</evidence>
<dbReference type="Pfam" id="PF00015">
    <property type="entry name" value="MCPsignal"/>
    <property type="match status" value="1"/>
</dbReference>
<dbReference type="GO" id="GO:0007165">
    <property type="term" value="P:signal transduction"/>
    <property type="evidence" value="ECO:0007669"/>
    <property type="project" value="UniProtKB-KW"/>
</dbReference>
<dbReference type="SUPFAM" id="SSF58104">
    <property type="entry name" value="Methyl-accepting chemotaxis protein (MCP) signaling domain"/>
    <property type="match status" value="1"/>
</dbReference>
<dbReference type="AlphaFoldDB" id="A0A2W0C6T3"/>
<evidence type="ECO:0000259" key="4">
    <source>
        <dbReference type="PROSITE" id="PS50111"/>
    </source>
</evidence>
<dbReference type="PANTHER" id="PTHR32089:SF112">
    <property type="entry name" value="LYSOZYME-LIKE PROTEIN-RELATED"/>
    <property type="match status" value="1"/>
</dbReference>
<evidence type="ECO:0000313" key="5">
    <source>
        <dbReference type="EMBL" id="PYY28483.1"/>
    </source>
</evidence>
<dbReference type="CDD" id="cd01068">
    <property type="entry name" value="globin_sensor"/>
    <property type="match status" value="1"/>
</dbReference>
<dbReference type="Gene3D" id="1.10.287.950">
    <property type="entry name" value="Methyl-accepting chemotaxis protein"/>
    <property type="match status" value="1"/>
</dbReference>
<evidence type="ECO:0000256" key="2">
    <source>
        <dbReference type="PROSITE-ProRule" id="PRU00284"/>
    </source>
</evidence>
<feature type="region of interest" description="Disordered" evidence="3">
    <location>
        <begin position="323"/>
        <end position="342"/>
    </location>
</feature>
<dbReference type="InterPro" id="IPR039379">
    <property type="entry name" value="Protoglobin_sensor_dom"/>
</dbReference>
<accession>A0A2W0C6T3</accession>
<dbReference type="GO" id="GO:0019825">
    <property type="term" value="F:oxygen binding"/>
    <property type="evidence" value="ECO:0007669"/>
    <property type="project" value="InterPro"/>
</dbReference>
<dbReference type="PROSITE" id="PS50111">
    <property type="entry name" value="CHEMOTAXIS_TRANSDUC_2"/>
    <property type="match status" value="1"/>
</dbReference>